<dbReference type="PANTHER" id="PTHR23247">
    <property type="entry name" value="NY-REN-41 ANTIGEN L15 -RELATED"/>
    <property type="match status" value="1"/>
</dbReference>
<comment type="caution">
    <text evidence="4">The sequence shown here is derived from an EMBL/GenBank/DDBJ whole genome shotgun (WGS) entry which is preliminary data.</text>
</comment>
<feature type="region of interest" description="Disordered" evidence="2">
    <location>
        <begin position="268"/>
        <end position="301"/>
    </location>
</feature>
<feature type="domain" description="Coiled-coil" evidence="3">
    <location>
        <begin position="213"/>
        <end position="392"/>
    </location>
</feature>
<dbReference type="STRING" id="137246.A0A401SB81"/>
<evidence type="ECO:0000256" key="1">
    <source>
        <dbReference type="SAM" id="Coils"/>
    </source>
</evidence>
<accession>A0A401SB81</accession>
<proteinExistence type="predicted"/>
<sequence length="445" mass="51592">MTSTRSDKEDLKTKDSHSEPYVPNGRLEIDVRSKSCDLSSSGDSTTSLLSPIYHDSYESEDEENESPNKQADRLSSRDSESTPSSWKDSASKKPVVSTPHGQKKSRDNNWLKRESLHRSCNLEFLRDSTTSLLSPIYHDSYESEEGDIEAPMTPASRTSNKGLISTASKQKSIPSKRPTVSTAVRPKTSRFIASLSKDKLSEEEEQHYKGGDLTAWEKWLIKKAKEERIKIQNKFQQEMALKQAKLKEEEERERKRILAEAEHKRWVQRKNEKEKMEKEIKHHKEQEVKKAKEQERRLAAGKAGEKFQEWLKRKKLHEMETKRIEKDEEEKRIAETQERKEKADKVYQEWLEKVKNRPRTVPSSFGYANGKLTGYYDGCSCPAPSYCNPVPWKPIPVPHSEDTMKKRTCKTKEKPKSDCVYRTHSNMAFRPKDNLIVGTAWKKSR</sequence>
<protein>
    <recommendedName>
        <fullName evidence="3">Coiled-coil domain-containing protein</fullName>
    </recommendedName>
</protein>
<dbReference type="OrthoDB" id="5981665at2759"/>
<dbReference type="PANTHER" id="PTHR23247:SF2">
    <property type="entry name" value="COILED-COIL DOMAIN-CONTAINING PROTEIN 34"/>
    <property type="match status" value="1"/>
</dbReference>
<dbReference type="InterPro" id="IPR045323">
    <property type="entry name" value="CCDC34"/>
</dbReference>
<dbReference type="EMBL" id="BEZZ01000172">
    <property type="protein sequence ID" value="GCC27649.1"/>
    <property type="molecule type" value="Genomic_DNA"/>
</dbReference>
<dbReference type="InterPro" id="IPR025259">
    <property type="entry name" value="CCDC34/181"/>
</dbReference>
<evidence type="ECO:0000256" key="2">
    <source>
        <dbReference type="SAM" id="MobiDB-lite"/>
    </source>
</evidence>
<dbReference type="Proteomes" id="UP000287033">
    <property type="component" value="Unassembled WGS sequence"/>
</dbReference>
<evidence type="ECO:0000313" key="5">
    <source>
        <dbReference type="Proteomes" id="UP000287033"/>
    </source>
</evidence>
<dbReference type="OMA" id="ESRQNNW"/>
<keyword evidence="1" id="KW-0175">Coiled coil</keyword>
<dbReference type="Pfam" id="PF13904">
    <property type="entry name" value="CCDC34"/>
    <property type="match status" value="1"/>
</dbReference>
<keyword evidence="5" id="KW-1185">Reference proteome</keyword>
<feature type="compositionally biased region" description="Basic and acidic residues" evidence="2">
    <location>
        <begin position="1"/>
        <end position="18"/>
    </location>
</feature>
<feature type="compositionally biased region" description="Polar residues" evidence="2">
    <location>
        <begin position="155"/>
        <end position="182"/>
    </location>
</feature>
<organism evidence="4 5">
    <name type="scientific">Chiloscyllium punctatum</name>
    <name type="common">Brownbanded bambooshark</name>
    <name type="synonym">Hemiscyllium punctatum</name>
    <dbReference type="NCBI Taxonomy" id="137246"/>
    <lineage>
        <taxon>Eukaryota</taxon>
        <taxon>Metazoa</taxon>
        <taxon>Chordata</taxon>
        <taxon>Craniata</taxon>
        <taxon>Vertebrata</taxon>
        <taxon>Chondrichthyes</taxon>
        <taxon>Elasmobranchii</taxon>
        <taxon>Galeomorphii</taxon>
        <taxon>Galeoidea</taxon>
        <taxon>Orectolobiformes</taxon>
        <taxon>Hemiscylliidae</taxon>
        <taxon>Chiloscyllium</taxon>
    </lineage>
</organism>
<name>A0A401SB81_CHIPU</name>
<feature type="region of interest" description="Disordered" evidence="2">
    <location>
        <begin position="1"/>
        <end position="112"/>
    </location>
</feature>
<feature type="compositionally biased region" description="Low complexity" evidence="2">
    <location>
        <begin position="36"/>
        <end position="50"/>
    </location>
</feature>
<feature type="coiled-coil region" evidence="1">
    <location>
        <begin position="317"/>
        <end position="353"/>
    </location>
</feature>
<feature type="compositionally biased region" description="Basic and acidic residues" evidence="2">
    <location>
        <begin position="70"/>
        <end position="80"/>
    </location>
</feature>
<feature type="region of interest" description="Disordered" evidence="2">
    <location>
        <begin position="143"/>
        <end position="186"/>
    </location>
</feature>
<reference evidence="4 5" key="1">
    <citation type="journal article" date="2018" name="Nat. Ecol. Evol.">
        <title>Shark genomes provide insights into elasmobranch evolution and the origin of vertebrates.</title>
        <authorList>
            <person name="Hara Y"/>
            <person name="Yamaguchi K"/>
            <person name="Onimaru K"/>
            <person name="Kadota M"/>
            <person name="Koyanagi M"/>
            <person name="Keeley SD"/>
            <person name="Tatsumi K"/>
            <person name="Tanaka K"/>
            <person name="Motone F"/>
            <person name="Kageyama Y"/>
            <person name="Nozu R"/>
            <person name="Adachi N"/>
            <person name="Nishimura O"/>
            <person name="Nakagawa R"/>
            <person name="Tanegashima C"/>
            <person name="Kiyatake I"/>
            <person name="Matsumoto R"/>
            <person name="Murakumo K"/>
            <person name="Nishida K"/>
            <person name="Terakita A"/>
            <person name="Kuratani S"/>
            <person name="Sato K"/>
            <person name="Hyodo S Kuraku.S."/>
        </authorList>
    </citation>
    <scope>NUCLEOTIDE SEQUENCE [LARGE SCALE GENOMIC DNA]</scope>
</reference>
<evidence type="ECO:0000313" key="4">
    <source>
        <dbReference type="EMBL" id="GCC27649.1"/>
    </source>
</evidence>
<dbReference type="AlphaFoldDB" id="A0A401SB81"/>
<gene>
    <name evidence="4" type="ORF">chiPu_0006075</name>
</gene>
<evidence type="ECO:0000259" key="3">
    <source>
        <dbReference type="Pfam" id="PF13904"/>
    </source>
</evidence>